<evidence type="ECO:0000313" key="2">
    <source>
        <dbReference type="Proteomes" id="UP001153331"/>
    </source>
</evidence>
<dbReference type="EMBL" id="JAPHNI010000493">
    <property type="protein sequence ID" value="KAJ8110502.1"/>
    <property type="molecule type" value="Genomic_DNA"/>
</dbReference>
<reference evidence="1" key="1">
    <citation type="submission" date="2022-11" db="EMBL/GenBank/DDBJ databases">
        <title>Genome Sequence of Boeremia exigua.</title>
        <authorList>
            <person name="Buettner E."/>
        </authorList>
    </citation>
    <scope>NUCLEOTIDE SEQUENCE</scope>
    <source>
        <strain evidence="1">CU02</strain>
    </source>
</reference>
<organism evidence="1 2">
    <name type="scientific">Boeremia exigua</name>
    <dbReference type="NCBI Taxonomy" id="749465"/>
    <lineage>
        <taxon>Eukaryota</taxon>
        <taxon>Fungi</taxon>
        <taxon>Dikarya</taxon>
        <taxon>Ascomycota</taxon>
        <taxon>Pezizomycotina</taxon>
        <taxon>Dothideomycetes</taxon>
        <taxon>Pleosporomycetidae</taxon>
        <taxon>Pleosporales</taxon>
        <taxon>Pleosporineae</taxon>
        <taxon>Didymellaceae</taxon>
        <taxon>Boeremia</taxon>
    </lineage>
</organism>
<dbReference type="Proteomes" id="UP001153331">
    <property type="component" value="Unassembled WGS sequence"/>
</dbReference>
<proteinExistence type="predicted"/>
<protein>
    <submittedName>
        <fullName evidence="1">Uncharacterized protein</fullName>
    </submittedName>
</protein>
<sequence length="71" mass="7804">MSRAQPEATAVPEKKPRKANSEEKSASASFNSFNSSSETKKQATKMAAHDRQAHMITKTDRAQDPLAMRAL</sequence>
<comment type="caution">
    <text evidence="1">The sequence shown here is derived from an EMBL/GenBank/DDBJ whole genome shotgun (WGS) entry which is preliminary data.</text>
</comment>
<gene>
    <name evidence="1" type="ORF">OPT61_g6676</name>
</gene>
<evidence type="ECO:0000313" key="1">
    <source>
        <dbReference type="EMBL" id="KAJ8110502.1"/>
    </source>
</evidence>
<keyword evidence="2" id="KW-1185">Reference proteome</keyword>
<name>A0ACC2I574_9PLEO</name>
<accession>A0ACC2I574</accession>